<dbReference type="AlphaFoldDB" id="A0A2P2N3G9"/>
<accession>A0A2P2N3G9</accession>
<sequence length="46" mass="5247">MTTFTIPHFKPFVYTCLSKSSFNLQALSTEFSMYCSTGFTCKIACY</sequence>
<evidence type="ECO:0000313" key="1">
    <source>
        <dbReference type="EMBL" id="MBX37030.1"/>
    </source>
</evidence>
<dbReference type="EMBL" id="GGEC01056546">
    <property type="protein sequence ID" value="MBX37030.1"/>
    <property type="molecule type" value="Transcribed_RNA"/>
</dbReference>
<proteinExistence type="predicted"/>
<organism evidence="1">
    <name type="scientific">Rhizophora mucronata</name>
    <name type="common">Asiatic mangrove</name>
    <dbReference type="NCBI Taxonomy" id="61149"/>
    <lineage>
        <taxon>Eukaryota</taxon>
        <taxon>Viridiplantae</taxon>
        <taxon>Streptophyta</taxon>
        <taxon>Embryophyta</taxon>
        <taxon>Tracheophyta</taxon>
        <taxon>Spermatophyta</taxon>
        <taxon>Magnoliopsida</taxon>
        <taxon>eudicotyledons</taxon>
        <taxon>Gunneridae</taxon>
        <taxon>Pentapetalae</taxon>
        <taxon>rosids</taxon>
        <taxon>fabids</taxon>
        <taxon>Malpighiales</taxon>
        <taxon>Rhizophoraceae</taxon>
        <taxon>Rhizophora</taxon>
    </lineage>
</organism>
<name>A0A2P2N3G9_RHIMU</name>
<protein>
    <submittedName>
        <fullName evidence="1">Uncharacterized protein</fullName>
    </submittedName>
</protein>
<reference evidence="1" key="1">
    <citation type="submission" date="2018-02" db="EMBL/GenBank/DDBJ databases">
        <title>Rhizophora mucronata_Transcriptome.</title>
        <authorList>
            <person name="Meera S.P."/>
            <person name="Sreeshan A."/>
            <person name="Augustine A."/>
        </authorList>
    </citation>
    <scope>NUCLEOTIDE SEQUENCE</scope>
    <source>
        <tissue evidence="1">Leaf</tissue>
    </source>
</reference>